<reference evidence="9" key="1">
    <citation type="submission" date="2021-06" db="EMBL/GenBank/DDBJ databases">
        <title>Novel Mycoplasma species detected in California sea lions (Zalophus californianus) from the USA.</title>
        <authorList>
            <person name="Volokhov D.V."/>
            <person name="Furtak V.A."/>
            <person name="Zagorodnyaya T.A."/>
        </authorList>
    </citation>
    <scope>NUCLEOTIDE SEQUENCE [LARGE SCALE GENOMIC DNA]</scope>
    <source>
        <strain evidence="9">CSL 4779</strain>
    </source>
</reference>
<dbReference type="NCBIfam" id="TIGR02397">
    <property type="entry name" value="dnaX_nterm"/>
    <property type="match status" value="1"/>
</dbReference>
<evidence type="ECO:0000256" key="5">
    <source>
        <dbReference type="ARBA" id="ARBA00022932"/>
    </source>
</evidence>
<dbReference type="PANTHER" id="PTHR11669">
    <property type="entry name" value="REPLICATION FACTOR C / DNA POLYMERASE III GAMMA-TAU SUBUNIT"/>
    <property type="match status" value="1"/>
</dbReference>
<evidence type="ECO:0000256" key="4">
    <source>
        <dbReference type="ARBA" id="ARBA00022840"/>
    </source>
</evidence>
<dbReference type="InterPro" id="IPR018247">
    <property type="entry name" value="EF_Hand_1_Ca_BS"/>
</dbReference>
<gene>
    <name evidence="7 9" type="primary">dnaX</name>
    <name evidence="9" type="ORF">KQ878_00470</name>
</gene>
<evidence type="ECO:0000256" key="6">
    <source>
        <dbReference type="ARBA" id="ARBA00049244"/>
    </source>
</evidence>
<keyword evidence="2 7" id="KW-0547">Nucleotide-binding</keyword>
<name>A0ABS6DQT0_9MOLU</name>
<keyword evidence="5 7" id="KW-0239">DNA-directed DNA polymerase</keyword>
<dbReference type="CDD" id="cd00009">
    <property type="entry name" value="AAA"/>
    <property type="match status" value="1"/>
</dbReference>
<evidence type="ECO:0000313" key="10">
    <source>
        <dbReference type="Proteomes" id="UP000812267"/>
    </source>
</evidence>
<evidence type="ECO:0000256" key="3">
    <source>
        <dbReference type="ARBA" id="ARBA00022833"/>
    </source>
</evidence>
<dbReference type="InterPro" id="IPR050238">
    <property type="entry name" value="DNA_Rep/Repair_Clamp_Loader"/>
</dbReference>
<keyword evidence="10" id="KW-1185">Reference proteome</keyword>
<keyword evidence="4 7" id="KW-0067">ATP-binding</keyword>
<comment type="caution">
    <text evidence="9">The sequence shown here is derived from an EMBL/GenBank/DDBJ whole genome shotgun (WGS) entry which is preliminary data.</text>
</comment>
<evidence type="ECO:0000256" key="2">
    <source>
        <dbReference type="ARBA" id="ARBA00022741"/>
    </source>
</evidence>
<feature type="domain" description="AAA+ ATPase" evidence="8">
    <location>
        <begin position="37"/>
        <end position="176"/>
    </location>
</feature>
<comment type="function">
    <text evidence="7">DNA polymerase III is a complex, multichain enzyme responsible for most of the replicative synthesis in bacteria. This DNA polymerase also exhibits 3' to 5' exonuclease activity.</text>
</comment>
<comment type="catalytic activity">
    <reaction evidence="6 7">
        <text>DNA(n) + a 2'-deoxyribonucleoside 5'-triphosphate = DNA(n+1) + diphosphate</text>
        <dbReference type="Rhea" id="RHEA:22508"/>
        <dbReference type="Rhea" id="RHEA-COMP:17339"/>
        <dbReference type="Rhea" id="RHEA-COMP:17340"/>
        <dbReference type="ChEBI" id="CHEBI:33019"/>
        <dbReference type="ChEBI" id="CHEBI:61560"/>
        <dbReference type="ChEBI" id="CHEBI:173112"/>
        <dbReference type="EC" id="2.7.7.7"/>
    </reaction>
</comment>
<accession>A0ABS6DQT0</accession>
<proteinExistence type="inferred from homology"/>
<dbReference type="InterPro" id="IPR003593">
    <property type="entry name" value="AAA+_ATPase"/>
</dbReference>
<organism evidence="9 10">
    <name type="scientific">Mycoplasma zalophidermidis</name>
    <dbReference type="NCBI Taxonomy" id="398174"/>
    <lineage>
        <taxon>Bacteria</taxon>
        <taxon>Bacillati</taxon>
        <taxon>Mycoplasmatota</taxon>
        <taxon>Mollicutes</taxon>
        <taxon>Mycoplasmataceae</taxon>
        <taxon>Mycoplasma</taxon>
    </lineage>
</organism>
<keyword evidence="7 9" id="KW-0808">Transferase</keyword>
<keyword evidence="7" id="KW-0235">DNA replication</keyword>
<dbReference type="CDD" id="cd18137">
    <property type="entry name" value="HLD_clamp_pol_III_gamma_tau"/>
    <property type="match status" value="1"/>
</dbReference>
<sequence>MVYKALYRKYRPRTFSEVKGQDHIVQTLRNIILNHKVSHAYLFAGPRGVGKTSVAKIFAATLNCGHGNDLTQICDICLNKIDRNFDIIEMDAASNNGVKEIRDLRDKIQNSPAHGKYKVYIVDEVHMLSKGAFNALLKTLEEPPAHAIFILATTDPQKIPLTILSRVQRYNFRKIPTNVITEQLQHVLADENVGFEPSALNYIARLATGGMRDALSIADQALAYGNGNIHLDDIVFAFGISSNENLINIINLLYEGNIKEVLLIFESLKLGGLDSNQFVLGLINTFKDFIIYEKTGDIKLLELLNEQELNELDIDLDFALEKSELLYKLYKDLMYADSPFQLIELNLLKMSNDTLETLKKAKEQTSNIERKANDNLQKQGVEMIAPVKNKDRQEDTIKTALEESCEMILETNDELGDTQTINNDILNSANDFDFDDDGLITTSEITLDDELIKPNDIIVPNFSRNYASKTSFETTLTDDELKNLLLLSDMSFIKQLNDSIDVLKKLSIDKVYDPYIEVLSDLTILAANDNFMLLNTNDATKLNYLNDVSHDYNFQEFIKKYLNSHKHIFLIKDRTRYKDVSKALIKEINEGITTKPIPLKPIKINKAQTPTSLLFETLK</sequence>
<evidence type="ECO:0000256" key="1">
    <source>
        <dbReference type="ARBA" id="ARBA00022723"/>
    </source>
</evidence>
<dbReference type="Pfam" id="PF22608">
    <property type="entry name" value="DNAX_ATPase_lid"/>
    <property type="match status" value="1"/>
</dbReference>
<dbReference type="EC" id="2.7.7.7" evidence="7"/>
<evidence type="ECO:0000256" key="7">
    <source>
        <dbReference type="RuleBase" id="RU364063"/>
    </source>
</evidence>
<comment type="subunit">
    <text evidence="7">DNA polymerase III contains a core (composed of alpha, epsilon and theta chains) that associates with a tau subunit. This core dimerizes to form the POLIII' complex. PolIII' associates with the gamma complex (composed of gamma, delta, delta', psi and chi chains) and with the beta chain to form the complete DNA polymerase III complex.</text>
</comment>
<dbReference type="EMBL" id="JAHMHK010000001">
    <property type="protein sequence ID" value="MBU4693358.1"/>
    <property type="molecule type" value="Genomic_DNA"/>
</dbReference>
<dbReference type="PANTHER" id="PTHR11669:SF0">
    <property type="entry name" value="PROTEIN STICHEL-LIKE 2"/>
    <property type="match status" value="1"/>
</dbReference>
<evidence type="ECO:0000313" key="9">
    <source>
        <dbReference type="EMBL" id="MBU4693358.1"/>
    </source>
</evidence>
<comment type="similarity">
    <text evidence="7">Belongs to the DnaX/STICHEL family.</text>
</comment>
<dbReference type="InterPro" id="IPR045085">
    <property type="entry name" value="HLD_clamp_pol_III_gamma_tau"/>
</dbReference>
<protein>
    <recommendedName>
        <fullName evidence="7">DNA polymerase III subunit gamma/tau</fullName>
        <ecNumber evidence="7">2.7.7.7</ecNumber>
    </recommendedName>
</protein>
<dbReference type="SMART" id="SM00382">
    <property type="entry name" value="AAA"/>
    <property type="match status" value="1"/>
</dbReference>
<dbReference type="PROSITE" id="PS00018">
    <property type="entry name" value="EF_HAND_1"/>
    <property type="match status" value="1"/>
</dbReference>
<dbReference type="Proteomes" id="UP000812267">
    <property type="component" value="Unassembled WGS sequence"/>
</dbReference>
<keyword evidence="1" id="KW-0479">Metal-binding</keyword>
<keyword evidence="3" id="KW-0862">Zinc</keyword>
<evidence type="ECO:0000259" key="8">
    <source>
        <dbReference type="SMART" id="SM00382"/>
    </source>
</evidence>
<dbReference type="InterPro" id="IPR012763">
    <property type="entry name" value="DNA_pol_III_sug/sutau_N"/>
</dbReference>
<dbReference type="NCBIfam" id="NF004046">
    <property type="entry name" value="PRK05563.1"/>
    <property type="match status" value="1"/>
</dbReference>
<dbReference type="Pfam" id="PF13177">
    <property type="entry name" value="DNA_pol3_delta2"/>
    <property type="match status" value="1"/>
</dbReference>
<keyword evidence="7 9" id="KW-0548">Nucleotidyltransferase</keyword>
<dbReference type="GO" id="GO:0003887">
    <property type="term" value="F:DNA-directed DNA polymerase activity"/>
    <property type="evidence" value="ECO:0007669"/>
    <property type="project" value="UniProtKB-EC"/>
</dbReference>